<reference evidence="1 2" key="1">
    <citation type="submission" date="2016-07" db="EMBL/GenBank/DDBJ databases">
        <title>Pervasive Adenine N6-methylation of Active Genes in Fungi.</title>
        <authorList>
            <consortium name="DOE Joint Genome Institute"/>
            <person name="Mondo S.J."/>
            <person name="Dannebaum R.O."/>
            <person name="Kuo R.C."/>
            <person name="Labutti K."/>
            <person name="Haridas S."/>
            <person name="Kuo A."/>
            <person name="Salamov A."/>
            <person name="Ahrendt S.R."/>
            <person name="Lipzen A."/>
            <person name="Sullivan W."/>
            <person name="Andreopoulos W.B."/>
            <person name="Clum A."/>
            <person name="Lindquist E."/>
            <person name="Daum C."/>
            <person name="Ramamoorthy G.K."/>
            <person name="Gryganskyi A."/>
            <person name="Culley D."/>
            <person name="Magnuson J.K."/>
            <person name="James T.Y."/>
            <person name="O'Malley M.A."/>
            <person name="Stajich J.E."/>
            <person name="Spatafora J.W."/>
            <person name="Visel A."/>
            <person name="Grigoriev I.V."/>
        </authorList>
    </citation>
    <scope>NUCLEOTIDE SEQUENCE [LARGE SCALE GENOMIC DNA]</scope>
    <source>
        <strain evidence="1 2">NRRL 1336</strain>
    </source>
</reference>
<keyword evidence="2" id="KW-1185">Reference proteome</keyword>
<accession>A0A1X2I035</accession>
<comment type="caution">
    <text evidence="1">The sequence shown here is derived from an EMBL/GenBank/DDBJ whole genome shotgun (WGS) entry which is preliminary data.</text>
</comment>
<evidence type="ECO:0000313" key="1">
    <source>
        <dbReference type="EMBL" id="ORZ06445.1"/>
    </source>
</evidence>
<dbReference type="AlphaFoldDB" id="A0A1X2I035"/>
<protein>
    <submittedName>
        <fullName evidence="1">Uncharacterized protein</fullName>
    </submittedName>
</protein>
<evidence type="ECO:0000313" key="2">
    <source>
        <dbReference type="Proteomes" id="UP000193560"/>
    </source>
</evidence>
<gene>
    <name evidence="1" type="ORF">BCR42DRAFT_427157</name>
</gene>
<organism evidence="1 2">
    <name type="scientific">Absidia repens</name>
    <dbReference type="NCBI Taxonomy" id="90262"/>
    <lineage>
        <taxon>Eukaryota</taxon>
        <taxon>Fungi</taxon>
        <taxon>Fungi incertae sedis</taxon>
        <taxon>Mucoromycota</taxon>
        <taxon>Mucoromycotina</taxon>
        <taxon>Mucoromycetes</taxon>
        <taxon>Mucorales</taxon>
        <taxon>Cunninghamellaceae</taxon>
        <taxon>Absidia</taxon>
    </lineage>
</organism>
<sequence length="90" mass="10849">MTITLKMIAELNEPIFHLLLFLFCNIVFAYHPHTCRPILHEICQKTHRSFNSIHCFRYRHERTVRLFDVVVFQLKELTFVTVYKLENVLA</sequence>
<dbReference type="Proteomes" id="UP000193560">
    <property type="component" value="Unassembled WGS sequence"/>
</dbReference>
<dbReference type="EMBL" id="MCGE01000039">
    <property type="protein sequence ID" value="ORZ06445.1"/>
    <property type="molecule type" value="Genomic_DNA"/>
</dbReference>
<name>A0A1X2I035_9FUNG</name>
<proteinExistence type="predicted"/>